<name>A0A5C5RIF0_9ACTN</name>
<dbReference type="InterPro" id="IPR007887">
    <property type="entry name" value="MecA_N"/>
</dbReference>
<reference evidence="3 4" key="1">
    <citation type="submission" date="2019-06" db="EMBL/GenBank/DDBJ databases">
        <authorList>
            <person name="Teng J.L.L."/>
            <person name="Lee H.H."/>
            <person name="Lau S.K.P."/>
            <person name="Woo P.C.Y."/>
        </authorList>
    </citation>
    <scope>NUCLEOTIDE SEQUENCE [LARGE SCALE GENOMIC DNA]</scope>
    <source>
        <strain evidence="3 4">HKU70</strain>
    </source>
</reference>
<evidence type="ECO:0000313" key="3">
    <source>
        <dbReference type="EMBL" id="TWS22414.1"/>
    </source>
</evidence>
<protein>
    <recommendedName>
        <fullName evidence="2">NTF2-like N-terminal transpeptidase domain-containing protein</fullName>
    </recommendedName>
</protein>
<feature type="compositionally biased region" description="Basic and acidic residues" evidence="1">
    <location>
        <begin position="27"/>
        <end position="40"/>
    </location>
</feature>
<dbReference type="SUPFAM" id="SSF56601">
    <property type="entry name" value="beta-lactamase/transpeptidase-like"/>
    <property type="match status" value="1"/>
</dbReference>
<feature type="region of interest" description="Disordered" evidence="1">
    <location>
        <begin position="1"/>
        <end position="45"/>
    </location>
</feature>
<comment type="caution">
    <text evidence="3">The sequence shown here is derived from an EMBL/GenBank/DDBJ whole genome shotgun (WGS) entry which is preliminary data.</text>
</comment>
<keyword evidence="4" id="KW-1185">Reference proteome</keyword>
<reference evidence="3 4" key="2">
    <citation type="submission" date="2019-08" db="EMBL/GenBank/DDBJ databases">
        <title>Tsukamurella conjunctivitidis sp. nov., Tsukamurella assacharolytica sp. nov. and Tsukamurella sputae sp. nov. isolated from patients with conjunctivitis, bacteraemia (lymphoma) and respiratory infection (sputum) in Hong Kong.</title>
        <authorList>
            <person name="Fok K.M.N."/>
            <person name="Fong J.Y.H."/>
        </authorList>
    </citation>
    <scope>NUCLEOTIDE SEQUENCE [LARGE SCALE GENOMIC DNA]</scope>
    <source>
        <strain evidence="3 4">HKU70</strain>
    </source>
</reference>
<dbReference type="AlphaFoldDB" id="A0A5C5RIF0"/>
<dbReference type="InterPro" id="IPR012338">
    <property type="entry name" value="Beta-lactam/transpept-like"/>
</dbReference>
<accession>A0A5C5RIF0</accession>
<proteinExistence type="predicted"/>
<dbReference type="Gene3D" id="3.40.710.10">
    <property type="entry name" value="DD-peptidase/beta-lactamase superfamily"/>
    <property type="match status" value="1"/>
</dbReference>
<gene>
    <name evidence="3" type="ORF">FK268_19570</name>
</gene>
<evidence type="ECO:0000259" key="2">
    <source>
        <dbReference type="Pfam" id="PF05223"/>
    </source>
</evidence>
<dbReference type="EMBL" id="VIGV01000009">
    <property type="protein sequence ID" value="TWS22414.1"/>
    <property type="molecule type" value="Genomic_DNA"/>
</dbReference>
<feature type="domain" description="NTF2-like N-terminal transpeptidase" evidence="2">
    <location>
        <begin position="79"/>
        <end position="183"/>
    </location>
</feature>
<evidence type="ECO:0000313" key="4">
    <source>
        <dbReference type="Proteomes" id="UP000319792"/>
    </source>
</evidence>
<dbReference type="GO" id="GO:0046677">
    <property type="term" value="P:response to antibiotic"/>
    <property type="evidence" value="ECO:0007669"/>
    <property type="project" value="InterPro"/>
</dbReference>
<sequence>MPRGPRSASTDPYPKDGMYGKVNSAARDAERHVSSEETGVRRSGRARYGSAAVVSALLLALGSGLAACGDSASADVQKMLDGYASALGEGKAVAAAAYTSSPDAAGGVIGRTLRDMNAKTVEVKASNVQRYSGGNATFDVKTHWNFGDGRDWDYTTKGSASQLSIGWRISWDPAVLAPGLTPDTAIRQIRTDAKAPKVFAADKSELMFAGTVHRLTVDPNKTKNLTDSLNRVAKIVSPVAPLVTPESLAAKAKADPGKPVPVVDLRDDDYGVLGDALTAVPGLQDTTAGDLLIANRQLFSPLFEGIKGAWQANRDATAGWEVQLITNGKPPTKIVGFQGPPGPDLRTAMDPKVQLDVENAVVQLGQPAAMVVVSVSTGAVLAAAQNTQASAIATDWALTGLSTTGPVLAPLYSEVNAAAGNDAGKQAKLLAPLGMGTDFAMTGVKTRTAELPGTDGRGAAELGADTVKASPFGMAVFASAIAKGKTTAPYVVQGQTAKPSAPLGDVDEKILTAVRAKMDATVSPSGDGGDLVATKAKGLVGTNGPQGPGWFIGYRGDQAFAIMVSGERSGSGSLQVAGAYLK</sequence>
<evidence type="ECO:0000256" key="1">
    <source>
        <dbReference type="SAM" id="MobiDB-lite"/>
    </source>
</evidence>
<organism evidence="3 4">
    <name type="scientific">Tsukamurella sputi</name>
    <dbReference type="NCBI Taxonomy" id="2591848"/>
    <lineage>
        <taxon>Bacteria</taxon>
        <taxon>Bacillati</taxon>
        <taxon>Actinomycetota</taxon>
        <taxon>Actinomycetes</taxon>
        <taxon>Mycobacteriales</taxon>
        <taxon>Tsukamurellaceae</taxon>
        <taxon>Tsukamurella</taxon>
    </lineage>
</organism>
<dbReference type="Proteomes" id="UP000319792">
    <property type="component" value="Unassembled WGS sequence"/>
</dbReference>
<dbReference type="Pfam" id="PF05223">
    <property type="entry name" value="MecA_N"/>
    <property type="match status" value="1"/>
</dbReference>